<dbReference type="GO" id="GO:0016787">
    <property type="term" value="F:hydrolase activity"/>
    <property type="evidence" value="ECO:0007669"/>
    <property type="project" value="InterPro"/>
</dbReference>
<evidence type="ECO:0000256" key="1">
    <source>
        <dbReference type="SAM" id="SignalP"/>
    </source>
</evidence>
<dbReference type="Proteomes" id="UP000310477">
    <property type="component" value="Unassembled WGS sequence"/>
</dbReference>
<keyword evidence="4" id="KW-1185">Reference proteome</keyword>
<gene>
    <name evidence="3" type="ORF">FA045_08920</name>
</gene>
<protein>
    <submittedName>
        <fullName evidence="3">DUF1080 domain-containing protein</fullName>
    </submittedName>
</protein>
<evidence type="ECO:0000313" key="3">
    <source>
        <dbReference type="EMBL" id="TKC01349.1"/>
    </source>
</evidence>
<comment type="caution">
    <text evidence="3">The sequence shown here is derived from an EMBL/GenBank/DDBJ whole genome shotgun (WGS) entry which is preliminary data.</text>
</comment>
<dbReference type="OrthoDB" id="176168at2"/>
<dbReference type="EMBL" id="SWBO01000004">
    <property type="protein sequence ID" value="TKC01349.1"/>
    <property type="molecule type" value="Genomic_DNA"/>
</dbReference>
<dbReference type="Pfam" id="PF06439">
    <property type="entry name" value="3keto-disac_hyd"/>
    <property type="match status" value="1"/>
</dbReference>
<proteinExistence type="predicted"/>
<evidence type="ECO:0000313" key="4">
    <source>
        <dbReference type="Proteomes" id="UP000310477"/>
    </source>
</evidence>
<dbReference type="AlphaFoldDB" id="A0A4U1CA70"/>
<reference evidence="3 4" key="1">
    <citation type="submission" date="2019-04" db="EMBL/GenBank/DDBJ databases">
        <title>Pedobacter sp. AR-2-6 sp. nov., isolated from Arctic soil.</title>
        <authorList>
            <person name="Dahal R.H."/>
            <person name="Kim D.-U."/>
        </authorList>
    </citation>
    <scope>NUCLEOTIDE SEQUENCE [LARGE SCALE GENOMIC DNA]</scope>
    <source>
        <strain evidence="3 4">AR-2-6</strain>
    </source>
</reference>
<feature type="chain" id="PRO_5020278330" evidence="1">
    <location>
        <begin position="27"/>
        <end position="261"/>
    </location>
</feature>
<accession>A0A4U1CA70</accession>
<dbReference type="InterPro" id="IPR010496">
    <property type="entry name" value="AL/BT2_dom"/>
</dbReference>
<evidence type="ECO:0000259" key="2">
    <source>
        <dbReference type="Pfam" id="PF06439"/>
    </source>
</evidence>
<keyword evidence="1" id="KW-0732">Signal</keyword>
<dbReference type="Gene3D" id="2.60.120.560">
    <property type="entry name" value="Exo-inulinase, domain 1"/>
    <property type="match status" value="1"/>
</dbReference>
<sequence>MFNYISMKQFLLLGVLCSVSIYTVSAQDKPKPQDTEFYTPVPPIVTPGNANAAPSDAIVLFDGKNLDQWVSVKDKSAAKWTVKDGMFTVDKSTGNIETKKSFNNYQLHIEWLIPSDINLEGQSRGNSGLFLASTGPGDDGYELQILDSYNNKTYTNGQAASIYKQTAPLVNANRKPGEWQTYDIIWTAPVFYSDGSLKSEAKVTVLFNGVLVQNNFILGGPTQYIGKPSYKKAHGATPIKLQSHGDKSVPISFKNIWIREL</sequence>
<organism evidence="3 4">
    <name type="scientific">Pedobacter cryotolerans</name>
    <dbReference type="NCBI Taxonomy" id="2571270"/>
    <lineage>
        <taxon>Bacteria</taxon>
        <taxon>Pseudomonadati</taxon>
        <taxon>Bacteroidota</taxon>
        <taxon>Sphingobacteriia</taxon>
        <taxon>Sphingobacteriales</taxon>
        <taxon>Sphingobacteriaceae</taxon>
        <taxon>Pedobacter</taxon>
    </lineage>
</organism>
<name>A0A4U1CA70_9SPHI</name>
<feature type="signal peptide" evidence="1">
    <location>
        <begin position="1"/>
        <end position="26"/>
    </location>
</feature>
<feature type="domain" description="3-keto-alpha-glucoside-1,2-lyase/3-keto-2-hydroxy-glucal hydratase" evidence="2">
    <location>
        <begin position="57"/>
        <end position="259"/>
    </location>
</feature>